<evidence type="ECO:0000313" key="1">
    <source>
        <dbReference type="EMBL" id="KAF0403872.1"/>
    </source>
</evidence>
<organism evidence="1 2">
    <name type="scientific">Gigaspora margarita</name>
    <dbReference type="NCBI Taxonomy" id="4874"/>
    <lineage>
        <taxon>Eukaryota</taxon>
        <taxon>Fungi</taxon>
        <taxon>Fungi incertae sedis</taxon>
        <taxon>Mucoromycota</taxon>
        <taxon>Glomeromycotina</taxon>
        <taxon>Glomeromycetes</taxon>
        <taxon>Diversisporales</taxon>
        <taxon>Gigasporaceae</taxon>
        <taxon>Gigaspora</taxon>
    </lineage>
</organism>
<dbReference type="AlphaFoldDB" id="A0A8H3X2M1"/>
<reference evidence="1 2" key="1">
    <citation type="journal article" date="2019" name="Environ. Microbiol.">
        <title>At the nexus of three kingdoms: the genome of the mycorrhizal fungus Gigaspora margarita provides insights into plant, endobacterial and fungal interactions.</title>
        <authorList>
            <person name="Venice F."/>
            <person name="Ghignone S."/>
            <person name="Salvioli di Fossalunga A."/>
            <person name="Amselem J."/>
            <person name="Novero M."/>
            <person name="Xianan X."/>
            <person name="Sedzielewska Toro K."/>
            <person name="Morin E."/>
            <person name="Lipzen A."/>
            <person name="Grigoriev I.V."/>
            <person name="Henrissat B."/>
            <person name="Martin F.M."/>
            <person name="Bonfante P."/>
        </authorList>
    </citation>
    <scope>NUCLEOTIDE SEQUENCE [LARGE SCALE GENOMIC DNA]</scope>
    <source>
        <strain evidence="1 2">BEG34</strain>
    </source>
</reference>
<gene>
    <name evidence="1" type="ORF">F8M41_009159</name>
</gene>
<evidence type="ECO:0000313" key="2">
    <source>
        <dbReference type="Proteomes" id="UP000439903"/>
    </source>
</evidence>
<protein>
    <submittedName>
        <fullName evidence="1">Uncharacterized protein</fullName>
    </submittedName>
</protein>
<sequence>MSQTEEQCPLCSSKVTNFHINLTSNLLMCVNESCTYPFETEDVSKFIMQNDEQTVLTPSLDIRNGETNDIESFPSISGDLSFDLNPFKNNNDFTLTSSISSAEKNGEITDLSQFDEILNNFSIDNNDFITNDIDALLNEIDFSSTLRNDASNNLNQIDLNITLPLITDNELEVTDNLTTIISEDDLSMDVGNMFGSTTNLDTLLGTFGSFNDGSLVNDININEIESDTSKLDSKLNAVDESENSNNIE</sequence>
<dbReference type="OrthoDB" id="2367383at2759"/>
<keyword evidence="2" id="KW-1185">Reference proteome</keyword>
<dbReference type="EMBL" id="WTPW01001984">
    <property type="protein sequence ID" value="KAF0403872.1"/>
    <property type="molecule type" value="Genomic_DNA"/>
</dbReference>
<dbReference type="Proteomes" id="UP000439903">
    <property type="component" value="Unassembled WGS sequence"/>
</dbReference>
<name>A0A8H3X2M1_GIGMA</name>
<accession>A0A8H3X2M1</accession>
<comment type="caution">
    <text evidence="1">The sequence shown here is derived from an EMBL/GenBank/DDBJ whole genome shotgun (WGS) entry which is preliminary data.</text>
</comment>
<proteinExistence type="predicted"/>